<feature type="compositionally biased region" description="Gly residues" evidence="1">
    <location>
        <begin position="1"/>
        <end position="14"/>
    </location>
</feature>
<dbReference type="Gene3D" id="2.30.29.30">
    <property type="entry name" value="Pleckstrin-homology domain (PH domain)/Phosphotyrosine-binding domain (PTB)"/>
    <property type="match status" value="2"/>
</dbReference>
<dbReference type="RefSeq" id="XP_072835223.1">
    <property type="nucleotide sequence ID" value="XM_072979122.1"/>
</dbReference>
<proteinExistence type="predicted"/>
<evidence type="ECO:0000259" key="2">
    <source>
        <dbReference type="PROSITE" id="PS51064"/>
    </source>
</evidence>
<feature type="domain" description="IRS-type PTB" evidence="2">
    <location>
        <begin position="195"/>
        <end position="299"/>
    </location>
</feature>
<evidence type="ECO:0000313" key="3">
    <source>
        <dbReference type="Proteomes" id="UP001652642"/>
    </source>
</evidence>
<gene>
    <name evidence="4" type="primary">DOK2</name>
</gene>
<organism evidence="3 4">
    <name type="scientific">Pogona vitticeps</name>
    <name type="common">central bearded dragon</name>
    <dbReference type="NCBI Taxonomy" id="103695"/>
    <lineage>
        <taxon>Eukaryota</taxon>
        <taxon>Metazoa</taxon>
        <taxon>Chordata</taxon>
        <taxon>Craniata</taxon>
        <taxon>Vertebrata</taxon>
        <taxon>Euteleostomi</taxon>
        <taxon>Lepidosauria</taxon>
        <taxon>Squamata</taxon>
        <taxon>Bifurcata</taxon>
        <taxon>Unidentata</taxon>
        <taxon>Episquamata</taxon>
        <taxon>Toxicofera</taxon>
        <taxon>Iguania</taxon>
        <taxon>Acrodonta</taxon>
        <taxon>Agamidae</taxon>
        <taxon>Amphibolurinae</taxon>
        <taxon>Pogona</taxon>
    </lineage>
</organism>
<feature type="compositionally biased region" description="Polar residues" evidence="1">
    <location>
        <begin position="342"/>
        <end position="354"/>
    </location>
</feature>
<dbReference type="SUPFAM" id="SSF50729">
    <property type="entry name" value="PH domain-like"/>
    <property type="match status" value="1"/>
</dbReference>
<keyword evidence="3" id="KW-1185">Reference proteome</keyword>
<feature type="region of interest" description="Disordered" evidence="1">
    <location>
        <begin position="368"/>
        <end position="465"/>
    </location>
</feature>
<dbReference type="Pfam" id="PF02174">
    <property type="entry name" value="IRS"/>
    <property type="match status" value="1"/>
</dbReference>
<name>A0ABM5EPZ5_9SAUR</name>
<dbReference type="GeneID" id="110072070"/>
<evidence type="ECO:0000256" key="1">
    <source>
        <dbReference type="SAM" id="MobiDB-lite"/>
    </source>
</evidence>
<accession>A0ABM5EPZ5</accession>
<dbReference type="InterPro" id="IPR002404">
    <property type="entry name" value="IRS_PTB"/>
</dbReference>
<evidence type="ECO:0000313" key="4">
    <source>
        <dbReference type="RefSeq" id="XP_072835223.1"/>
    </source>
</evidence>
<dbReference type="PANTHER" id="PTHR21258:SF14">
    <property type="entry name" value="DOCKING PROTEIN 2"/>
    <property type="match status" value="1"/>
</dbReference>
<feature type="region of interest" description="Disordered" evidence="1">
    <location>
        <begin position="292"/>
        <end position="356"/>
    </location>
</feature>
<dbReference type="Proteomes" id="UP001652642">
    <property type="component" value="Chromosome 8"/>
</dbReference>
<dbReference type="InterPro" id="IPR011993">
    <property type="entry name" value="PH-like_dom_sf"/>
</dbReference>
<sequence>MPGRAGGRLWGGEGSCHPPWPRSLSLSEPPSWQRHPLPWPSPKAWAPALSHEDRQEPQKWRKFWGVLHEESTGASAYLELLEGSRPASAEKAKKAEKSRRHLIGLLDCVHVEKACGEVSGPKETTPFLLETTEKCYLLAAQTDDVADWILELCKHAFAKDDKVWQGMLGKDLLKGQPPPLDMAENPLYSSTRTGDKTEFPVVVRATPASERIRLWGRFFLVVRPDALELRGMTGGAVLYTWPYRFLRRFGHDKVIFSFEAGRRCDSGEGSFEFATKQGSEIIRVIEEAIQVQRDSGMKEPPPAGSPDPSSRAATLSAGVTASQASFDASVQGDQGPAREQENPSQTTLSKTLSSEPVWKTMPARACLAKPTSAKDPSLQLSGSLPKRGPQLELRAEGGSRKASGPLAKAAPESEYSRPFDALSGAFGNAEGGSYPLPRGEEAPGPTASCGRTHRSGPAGLDHVYDDPESLIPAIYDEPQEYNGEAWKLQATAEDPVGYEYPYNPSLDDYSVPRMVASPIAAPRADRKWPWRS</sequence>
<reference evidence="4" key="1">
    <citation type="submission" date="2025-08" db="UniProtKB">
        <authorList>
            <consortium name="RefSeq"/>
        </authorList>
    </citation>
    <scope>IDENTIFICATION</scope>
</reference>
<feature type="compositionally biased region" description="Polar residues" evidence="1">
    <location>
        <begin position="307"/>
        <end position="332"/>
    </location>
</feature>
<protein>
    <submittedName>
        <fullName evidence="4">Docking protein 2 isoform X1</fullName>
    </submittedName>
</protein>
<feature type="region of interest" description="Disordered" evidence="1">
    <location>
        <begin position="1"/>
        <end position="53"/>
    </location>
</feature>
<dbReference type="PROSITE" id="PS51064">
    <property type="entry name" value="IRS_PTB"/>
    <property type="match status" value="1"/>
</dbReference>
<dbReference type="InterPro" id="IPR050996">
    <property type="entry name" value="Docking_Protein_DOK"/>
</dbReference>
<dbReference type="SMART" id="SM01244">
    <property type="entry name" value="IRS"/>
    <property type="match status" value="1"/>
</dbReference>
<dbReference type="PANTHER" id="PTHR21258">
    <property type="entry name" value="DOCKING PROTEIN RELATED"/>
    <property type="match status" value="1"/>
</dbReference>
<dbReference type="SMART" id="SM00310">
    <property type="entry name" value="PTBI"/>
    <property type="match status" value="1"/>
</dbReference>